<dbReference type="AlphaFoldDB" id="A0AAV5GNY2"/>
<organism evidence="8 9">
    <name type="scientific">Rhodotorula paludigena</name>
    <dbReference type="NCBI Taxonomy" id="86838"/>
    <lineage>
        <taxon>Eukaryota</taxon>
        <taxon>Fungi</taxon>
        <taxon>Dikarya</taxon>
        <taxon>Basidiomycota</taxon>
        <taxon>Pucciniomycotina</taxon>
        <taxon>Microbotryomycetes</taxon>
        <taxon>Sporidiobolales</taxon>
        <taxon>Sporidiobolaceae</taxon>
        <taxon>Rhodotorula</taxon>
    </lineage>
</organism>
<dbReference type="GO" id="GO:0008270">
    <property type="term" value="F:zinc ion binding"/>
    <property type="evidence" value="ECO:0007669"/>
    <property type="project" value="UniProtKB-KW"/>
</dbReference>
<evidence type="ECO:0000259" key="7">
    <source>
        <dbReference type="PROSITE" id="PS51265"/>
    </source>
</evidence>
<dbReference type="GO" id="GO:1901987">
    <property type="term" value="P:regulation of cell cycle phase transition"/>
    <property type="evidence" value="ECO:0007669"/>
    <property type="project" value="TreeGrafter"/>
</dbReference>
<protein>
    <recommendedName>
        <fullName evidence="10">DBF4-type domain-containing protein</fullName>
    </recommendedName>
</protein>
<dbReference type="EMBL" id="BQKY01000008">
    <property type="protein sequence ID" value="GJN91230.1"/>
    <property type="molecule type" value="Genomic_DNA"/>
</dbReference>
<dbReference type="InterPro" id="IPR038545">
    <property type="entry name" value="Znf_DBF_sf"/>
</dbReference>
<dbReference type="GO" id="GO:0003676">
    <property type="term" value="F:nucleic acid binding"/>
    <property type="evidence" value="ECO:0007669"/>
    <property type="project" value="InterPro"/>
</dbReference>
<name>A0AAV5GNY2_9BASI</name>
<dbReference type="PANTHER" id="PTHR15375:SF26">
    <property type="entry name" value="PROTEIN CHIFFON"/>
    <property type="match status" value="1"/>
</dbReference>
<dbReference type="FunFam" id="6.10.250.3410:FF:000001">
    <property type="entry name" value="Protein DBF4 homolog A"/>
    <property type="match status" value="1"/>
</dbReference>
<dbReference type="PANTHER" id="PTHR15375">
    <property type="entry name" value="ACTIVATOR OF S-PHASE KINASE-RELATED"/>
    <property type="match status" value="1"/>
</dbReference>
<dbReference type="CDD" id="cd00027">
    <property type="entry name" value="BRCT"/>
    <property type="match status" value="1"/>
</dbReference>
<dbReference type="Pfam" id="PF07535">
    <property type="entry name" value="zf-DBF"/>
    <property type="match status" value="1"/>
</dbReference>
<evidence type="ECO:0000313" key="9">
    <source>
        <dbReference type="Proteomes" id="UP001342314"/>
    </source>
</evidence>
<dbReference type="PROSITE" id="PS50172">
    <property type="entry name" value="BRCT"/>
    <property type="match status" value="1"/>
</dbReference>
<dbReference type="InterPro" id="IPR013939">
    <property type="entry name" value="Regulatory_Dfp1/Him1"/>
</dbReference>
<sequence>MATTPSAVRQATQPLNTRSHSTRTVRTALAAQVPPAAPVFLEQPLFLNALAGPSHAHQPSPGPASVPMQATRIDPAGFAAAGNGAAGAKSFLKRRVVELSDDDAEAEAGTAARQIKRSRAVSTLSASTLNTAATATSTTQDAKRRSRKSTVDRAAEKEKMAHESQQWRQKYRKAFPSFTFYFDAIDEATKASLGQQVKKLGASVDNFFSKKVTHVVTSRPVPSATGKENLDSPAAGKLGEESVVCAEPKDSQETDDLSHTELQLILTRINHHSPNKDKSALQRDPSLPTLLRDEQLYGTRERDPFAPRNDTYYFPANRFYLLVEDSTGEHRPVVIKEYDKPRKHEDPSWPVLWGGVEGRTGFYHYDGPDIHYERRVPPAAPLAPAPAAAADVAGKSGYGSTAARAIAPNLRRAVSLQNVARAGQRGYDPALAAGAGAGGYHRRDSYIAASGNSQIITSNIASATSTAARSGAAQASRFGPNGSLVDKRLAVLSNRTVSVAGGALLGSGTSVAGSSGLARVKQQSSATAGRAGLLTRSVSVDGALHPLRVPVVPAALARDEPKKPGYCENCRVKYDDFKDHVVSSKHRRFALNPKNWADLDRLLAQIDRPLAPLPASDDGAEPDYEVDDSGFFDMDAAEACADGDDSDKSSAGL</sequence>
<gene>
    <name evidence="8" type="ORF">Rhopal_004248-T1</name>
</gene>
<reference evidence="8 9" key="1">
    <citation type="submission" date="2021-12" db="EMBL/GenBank/DDBJ databases">
        <title>High titer production of polyol ester of fatty acids by Rhodotorula paludigena BS15 towards product separation-free biomass refinery.</title>
        <authorList>
            <person name="Mano J."/>
            <person name="Ono H."/>
            <person name="Tanaka T."/>
            <person name="Naito K."/>
            <person name="Sushida H."/>
            <person name="Ike M."/>
            <person name="Tokuyasu K."/>
            <person name="Kitaoka M."/>
        </authorList>
    </citation>
    <scope>NUCLEOTIDE SEQUENCE [LARGE SCALE GENOMIC DNA]</scope>
    <source>
        <strain evidence="8 9">BS15</strain>
    </source>
</reference>
<accession>A0AAV5GNY2</accession>
<dbReference type="InterPro" id="IPR001357">
    <property type="entry name" value="BRCT_dom"/>
</dbReference>
<proteinExistence type="predicted"/>
<dbReference type="Gene3D" id="3.40.50.10190">
    <property type="entry name" value="BRCT domain"/>
    <property type="match status" value="1"/>
</dbReference>
<evidence type="ECO:0000256" key="5">
    <source>
        <dbReference type="SAM" id="MobiDB-lite"/>
    </source>
</evidence>
<dbReference type="Gene3D" id="6.10.250.3410">
    <property type="entry name" value="DBF zinc finger"/>
    <property type="match status" value="1"/>
</dbReference>
<dbReference type="GO" id="GO:0043539">
    <property type="term" value="F:protein serine/threonine kinase activator activity"/>
    <property type="evidence" value="ECO:0007669"/>
    <property type="project" value="TreeGrafter"/>
</dbReference>
<keyword evidence="9" id="KW-1185">Reference proteome</keyword>
<dbReference type="InterPro" id="IPR051590">
    <property type="entry name" value="Replication_Regulatory_Kinase"/>
</dbReference>
<evidence type="ECO:0000259" key="6">
    <source>
        <dbReference type="PROSITE" id="PS50172"/>
    </source>
</evidence>
<evidence type="ECO:0000256" key="1">
    <source>
        <dbReference type="ARBA" id="ARBA00022723"/>
    </source>
</evidence>
<keyword evidence="2 4" id="KW-0863">Zinc-finger</keyword>
<feature type="region of interest" description="Disordered" evidence="5">
    <location>
        <begin position="1"/>
        <end position="22"/>
    </location>
</feature>
<dbReference type="SMART" id="SM00586">
    <property type="entry name" value="ZnF_DBF"/>
    <property type="match status" value="1"/>
</dbReference>
<feature type="compositionally biased region" description="Basic and acidic residues" evidence="5">
    <location>
        <begin position="149"/>
        <end position="162"/>
    </location>
</feature>
<feature type="domain" description="DBF4-type" evidence="7">
    <location>
        <begin position="560"/>
        <end position="609"/>
    </location>
</feature>
<dbReference type="InterPro" id="IPR006572">
    <property type="entry name" value="Znf_DBF"/>
</dbReference>
<evidence type="ECO:0000256" key="3">
    <source>
        <dbReference type="ARBA" id="ARBA00022833"/>
    </source>
</evidence>
<dbReference type="Pfam" id="PF08630">
    <property type="entry name" value="Dfp1_Him1_M"/>
    <property type="match status" value="1"/>
</dbReference>
<evidence type="ECO:0008006" key="10">
    <source>
        <dbReference type="Google" id="ProtNLM"/>
    </source>
</evidence>
<keyword evidence="1" id="KW-0479">Metal-binding</keyword>
<feature type="domain" description="BRCT" evidence="6">
    <location>
        <begin position="170"/>
        <end position="218"/>
    </location>
</feature>
<dbReference type="GO" id="GO:0031431">
    <property type="term" value="C:Dbf4-dependent protein kinase complex"/>
    <property type="evidence" value="ECO:0007669"/>
    <property type="project" value="TreeGrafter"/>
</dbReference>
<dbReference type="GO" id="GO:0010571">
    <property type="term" value="P:positive regulation of nuclear cell cycle DNA replication"/>
    <property type="evidence" value="ECO:0007669"/>
    <property type="project" value="TreeGrafter"/>
</dbReference>
<feature type="region of interest" description="Disordered" evidence="5">
    <location>
        <begin position="219"/>
        <end position="240"/>
    </location>
</feature>
<feature type="region of interest" description="Disordered" evidence="5">
    <location>
        <begin position="132"/>
        <end position="165"/>
    </location>
</feature>
<evidence type="ECO:0000256" key="4">
    <source>
        <dbReference type="PROSITE-ProRule" id="PRU00600"/>
    </source>
</evidence>
<dbReference type="Pfam" id="PF00533">
    <property type="entry name" value="BRCT"/>
    <property type="match status" value="1"/>
</dbReference>
<evidence type="ECO:0000256" key="2">
    <source>
        <dbReference type="ARBA" id="ARBA00022771"/>
    </source>
</evidence>
<comment type="caution">
    <text evidence="8">The sequence shown here is derived from an EMBL/GenBank/DDBJ whole genome shotgun (WGS) entry which is preliminary data.</text>
</comment>
<keyword evidence="3" id="KW-0862">Zinc</keyword>
<dbReference type="SUPFAM" id="SSF52113">
    <property type="entry name" value="BRCT domain"/>
    <property type="match status" value="1"/>
</dbReference>
<dbReference type="Proteomes" id="UP001342314">
    <property type="component" value="Unassembled WGS sequence"/>
</dbReference>
<dbReference type="InterPro" id="IPR036420">
    <property type="entry name" value="BRCT_dom_sf"/>
</dbReference>
<dbReference type="PROSITE" id="PS51265">
    <property type="entry name" value="ZF_DBF4"/>
    <property type="match status" value="1"/>
</dbReference>
<evidence type="ECO:0000313" key="8">
    <source>
        <dbReference type="EMBL" id="GJN91230.1"/>
    </source>
</evidence>